<accession>A0ACC2IUP4</accession>
<dbReference type="EMBL" id="JAPHNI010000006">
    <property type="protein sequence ID" value="KAJ8118925.1"/>
    <property type="molecule type" value="Genomic_DNA"/>
</dbReference>
<organism evidence="1 2">
    <name type="scientific">Boeremia exigua</name>
    <dbReference type="NCBI Taxonomy" id="749465"/>
    <lineage>
        <taxon>Eukaryota</taxon>
        <taxon>Fungi</taxon>
        <taxon>Dikarya</taxon>
        <taxon>Ascomycota</taxon>
        <taxon>Pezizomycotina</taxon>
        <taxon>Dothideomycetes</taxon>
        <taxon>Pleosporomycetidae</taxon>
        <taxon>Pleosporales</taxon>
        <taxon>Pleosporineae</taxon>
        <taxon>Didymellaceae</taxon>
        <taxon>Boeremia</taxon>
    </lineage>
</organism>
<gene>
    <name evidence="1" type="ORF">OPT61_g204</name>
</gene>
<protein>
    <submittedName>
        <fullName evidence="1">Uncharacterized protein</fullName>
    </submittedName>
</protein>
<evidence type="ECO:0000313" key="2">
    <source>
        <dbReference type="Proteomes" id="UP001153331"/>
    </source>
</evidence>
<keyword evidence="2" id="KW-1185">Reference proteome</keyword>
<dbReference type="Proteomes" id="UP001153331">
    <property type="component" value="Unassembled WGS sequence"/>
</dbReference>
<sequence length="134" mass="15487">MVEHQYDVRHTPAADGARCLEIRSLRSLMVDLRREQPFGLMPCVYWSAFACLHGKRADLSIKLRGETNMSRGTNKFVVEQSEVVETEACHYAPTWLVPTWPKYYMVVFLLKDCLLERAVAILRSQLDVQRSIMP</sequence>
<reference evidence="1" key="1">
    <citation type="submission" date="2022-11" db="EMBL/GenBank/DDBJ databases">
        <title>Genome Sequence of Boeremia exigua.</title>
        <authorList>
            <person name="Buettner E."/>
        </authorList>
    </citation>
    <scope>NUCLEOTIDE SEQUENCE</scope>
    <source>
        <strain evidence="1">CU02</strain>
    </source>
</reference>
<evidence type="ECO:0000313" key="1">
    <source>
        <dbReference type="EMBL" id="KAJ8118925.1"/>
    </source>
</evidence>
<proteinExistence type="predicted"/>
<comment type="caution">
    <text evidence="1">The sequence shown here is derived from an EMBL/GenBank/DDBJ whole genome shotgun (WGS) entry which is preliminary data.</text>
</comment>
<name>A0ACC2IUP4_9PLEO</name>